<keyword evidence="3" id="KW-1185">Reference proteome</keyword>
<dbReference type="EMBL" id="JARRIG010000002">
    <property type="protein sequence ID" value="MFA4803998.1"/>
    <property type="molecule type" value="Genomic_DNA"/>
</dbReference>
<dbReference type="InterPro" id="IPR036259">
    <property type="entry name" value="MFS_trans_sf"/>
</dbReference>
<evidence type="ECO:0000313" key="2">
    <source>
        <dbReference type="EMBL" id="MFA4803998.1"/>
    </source>
</evidence>
<keyword evidence="1" id="KW-1133">Transmembrane helix</keyword>
<evidence type="ECO:0000313" key="3">
    <source>
        <dbReference type="Proteomes" id="UP001571980"/>
    </source>
</evidence>
<feature type="transmembrane region" description="Helical" evidence="1">
    <location>
        <begin position="62"/>
        <end position="83"/>
    </location>
</feature>
<name>A0ABV4T2N4_9EURY</name>
<evidence type="ECO:0000256" key="1">
    <source>
        <dbReference type="SAM" id="Phobius"/>
    </source>
</evidence>
<dbReference type="InterPro" id="IPR011701">
    <property type="entry name" value="MFS"/>
</dbReference>
<dbReference type="RefSeq" id="WP_372823449.1">
    <property type="nucleotide sequence ID" value="NZ_JARRIC010000002.1"/>
</dbReference>
<comment type="caution">
    <text evidence="2">The sequence shown here is derived from an EMBL/GenBank/DDBJ whole genome shotgun (WGS) entry which is preliminary data.</text>
</comment>
<keyword evidence="1" id="KW-0472">Membrane</keyword>
<dbReference type="SUPFAM" id="SSF103473">
    <property type="entry name" value="MFS general substrate transporter"/>
    <property type="match status" value="1"/>
</dbReference>
<reference evidence="2 3" key="1">
    <citation type="submission" date="2023-03" db="EMBL/GenBank/DDBJ databases">
        <title>Speciation in Pyrococcus: adaptation to high temperature as a mechanism.</title>
        <authorList>
            <person name="Gu J."/>
        </authorList>
    </citation>
    <scope>NUCLEOTIDE SEQUENCE [LARGE SCALE GENOMIC DNA]</scope>
    <source>
        <strain evidence="2 3">LMOA34</strain>
    </source>
</reference>
<feature type="transmembrane region" description="Helical" evidence="1">
    <location>
        <begin position="28"/>
        <end position="50"/>
    </location>
</feature>
<dbReference type="Pfam" id="PF07690">
    <property type="entry name" value="MFS_1"/>
    <property type="match status" value="1"/>
</dbReference>
<keyword evidence="1" id="KW-0812">Transmembrane</keyword>
<gene>
    <name evidence="2" type="ORF">P8X34_04470</name>
</gene>
<dbReference type="PANTHER" id="PTHR23520">
    <property type="entry name" value="TRANSPORTER, PUTATIVE (AFU_ORTHOLOGUE AFUA_3G04000)-RELATED"/>
    <property type="match status" value="1"/>
</dbReference>
<dbReference type="PANTHER" id="PTHR23520:SF5">
    <property type="entry name" value="TRANSPORTER, PUTATIVE (AFU_ORTHOLOGUE AFUA_3G04000)-RELATED"/>
    <property type="match status" value="1"/>
</dbReference>
<proteinExistence type="predicted"/>
<feature type="transmembrane region" description="Helical" evidence="1">
    <location>
        <begin position="89"/>
        <end position="117"/>
    </location>
</feature>
<feature type="transmembrane region" description="Helical" evidence="1">
    <location>
        <begin position="177"/>
        <end position="194"/>
    </location>
</feature>
<accession>A0ABV4T2N4</accession>
<dbReference type="Gene3D" id="1.20.1250.20">
    <property type="entry name" value="MFS general substrate transporter like domains"/>
    <property type="match status" value="1"/>
</dbReference>
<dbReference type="Proteomes" id="UP001571980">
    <property type="component" value="Unassembled WGS sequence"/>
</dbReference>
<organism evidence="2 3">
    <name type="scientific">Pyrococcus kukulkanii</name>
    <dbReference type="NCBI Taxonomy" id="1609559"/>
    <lineage>
        <taxon>Archaea</taxon>
        <taxon>Methanobacteriati</taxon>
        <taxon>Methanobacteriota</taxon>
        <taxon>Thermococci</taxon>
        <taxon>Thermococcales</taxon>
        <taxon>Thermococcaceae</taxon>
        <taxon>Pyrococcus</taxon>
    </lineage>
</organism>
<sequence>MVLVTPVRERVEENIHLERSILVKITKLSIPIAVIGVAGGITMNYMGPWFRDYFGINVEKIGWIFTFFMIFTGLGTLLSTYLAEKFSNYWIILIFTPLSGLSIFLLPFDGLFLAIALHTFRMLLINMETPIWDSLYVSYFTKNDRSTALALKSFAWTVSYGVSQYIGGWLFNKPLTWPFYVSGVIYVLSALLFAEIL</sequence>
<protein>
    <submittedName>
        <fullName evidence="2">MFS transporter</fullName>
    </submittedName>
</protein>